<dbReference type="EMBL" id="CP144753">
    <property type="protein sequence ID" value="WVZ94848.1"/>
    <property type="molecule type" value="Genomic_DNA"/>
</dbReference>
<accession>A0AAQ3ULM2</accession>
<feature type="region of interest" description="Disordered" evidence="2">
    <location>
        <begin position="414"/>
        <end position="454"/>
    </location>
</feature>
<dbReference type="InterPro" id="IPR043502">
    <property type="entry name" value="DNA/RNA_pol_sf"/>
</dbReference>
<dbReference type="InterPro" id="IPR041577">
    <property type="entry name" value="RT_RNaseH_2"/>
</dbReference>
<dbReference type="PROSITE" id="PS50994">
    <property type="entry name" value="INTEGRASE"/>
    <property type="match status" value="1"/>
</dbReference>
<dbReference type="InterPro" id="IPR001584">
    <property type="entry name" value="Integrase_cat-core"/>
</dbReference>
<dbReference type="InterPro" id="IPR050951">
    <property type="entry name" value="Retrovirus_Pol_polyprotein"/>
</dbReference>
<dbReference type="SUPFAM" id="SSF56672">
    <property type="entry name" value="DNA/RNA polymerases"/>
    <property type="match status" value="1"/>
</dbReference>
<protein>
    <recommendedName>
        <fullName evidence="3">Integrase catalytic domain-containing protein</fullName>
    </recommendedName>
</protein>
<keyword evidence="5" id="KW-1185">Reference proteome</keyword>
<dbReference type="GO" id="GO:0015074">
    <property type="term" value="P:DNA integration"/>
    <property type="evidence" value="ECO:0007669"/>
    <property type="project" value="InterPro"/>
</dbReference>
<dbReference type="PANTHER" id="PTHR37984:SF5">
    <property type="entry name" value="PROTEIN NYNRIN-LIKE"/>
    <property type="match status" value="1"/>
</dbReference>
<sequence length="454" mass="50586">MDTAYILAQLQEEVTELPSKKDFRRPDAYSGFRPAARTPLPLPLPPPRLDKTVGISHAEDRRSLEASHPCASDDKLAALHAYRRARASLMLSAALSLPDFSKPFCLETDASASCIGAVLMQNGYPIAYLSKTLGPKNSGLSTYEKEYLAILAAVDHWRHYLQNAEFHLWKEPFRPGDVQLYMSSDYHPQSDEQTERLNQTLETFLRCFVNAFLTKWSQWVSLVEYWYNNSPHSAVGRSPFEALYGYTPRHFGVAADSAVTAPDLVSWLQDRRLMTGLVQQHLARAKNRMKKQTDKKHSERNFQVGDMVFLKLQPYVQSSLTVRSNQKLSFKFFGPFKVLPRVGLIAYKLQLPATSAIHPIFHVSQLKRAVLLATDVTTSLPAEFLEWAIYPGGYSAKKDSASWNTHPHPRFDQMARRGRAGGGAARAGGRAGGGAARAGGRAARARARAGRPAA</sequence>
<dbReference type="Pfam" id="PF24626">
    <property type="entry name" value="SH3_Tf2-1"/>
    <property type="match status" value="1"/>
</dbReference>
<evidence type="ECO:0000313" key="5">
    <source>
        <dbReference type="Proteomes" id="UP001341281"/>
    </source>
</evidence>
<name>A0AAQ3ULM2_PASNO</name>
<proteinExistence type="predicted"/>
<dbReference type="Pfam" id="PF17919">
    <property type="entry name" value="RT_RNaseH_2"/>
    <property type="match status" value="1"/>
</dbReference>
<dbReference type="InterPro" id="IPR012337">
    <property type="entry name" value="RNaseH-like_sf"/>
</dbReference>
<organism evidence="4 5">
    <name type="scientific">Paspalum notatum var. saurae</name>
    <dbReference type="NCBI Taxonomy" id="547442"/>
    <lineage>
        <taxon>Eukaryota</taxon>
        <taxon>Viridiplantae</taxon>
        <taxon>Streptophyta</taxon>
        <taxon>Embryophyta</taxon>
        <taxon>Tracheophyta</taxon>
        <taxon>Spermatophyta</taxon>
        <taxon>Magnoliopsida</taxon>
        <taxon>Liliopsida</taxon>
        <taxon>Poales</taxon>
        <taxon>Poaceae</taxon>
        <taxon>PACMAD clade</taxon>
        <taxon>Panicoideae</taxon>
        <taxon>Andropogonodae</taxon>
        <taxon>Paspaleae</taxon>
        <taxon>Paspalinae</taxon>
        <taxon>Paspalum</taxon>
    </lineage>
</organism>
<feature type="compositionally biased region" description="Gly residues" evidence="2">
    <location>
        <begin position="420"/>
        <end position="437"/>
    </location>
</feature>
<dbReference type="InterPro" id="IPR056924">
    <property type="entry name" value="SH3_Tf2-1"/>
</dbReference>
<dbReference type="GO" id="GO:0003824">
    <property type="term" value="F:catalytic activity"/>
    <property type="evidence" value="ECO:0007669"/>
    <property type="project" value="UniProtKB-KW"/>
</dbReference>
<keyword evidence="1" id="KW-0511">Multifunctional enzyme</keyword>
<evidence type="ECO:0000256" key="1">
    <source>
        <dbReference type="ARBA" id="ARBA00023268"/>
    </source>
</evidence>
<reference evidence="4 5" key="1">
    <citation type="submission" date="2024-02" db="EMBL/GenBank/DDBJ databases">
        <title>High-quality chromosome-scale genome assembly of Pensacola bahiagrass (Paspalum notatum Flugge var. saurae).</title>
        <authorList>
            <person name="Vega J.M."/>
            <person name="Podio M."/>
            <person name="Orjuela J."/>
            <person name="Siena L.A."/>
            <person name="Pessino S.C."/>
            <person name="Combes M.C."/>
            <person name="Mariac C."/>
            <person name="Albertini E."/>
            <person name="Pupilli F."/>
            <person name="Ortiz J.P.A."/>
            <person name="Leblanc O."/>
        </authorList>
    </citation>
    <scope>NUCLEOTIDE SEQUENCE [LARGE SCALE GENOMIC DNA]</scope>
    <source>
        <strain evidence="4">R1</strain>
        <tissue evidence="4">Leaf</tissue>
    </source>
</reference>
<dbReference type="Proteomes" id="UP001341281">
    <property type="component" value="Chromosome 09"/>
</dbReference>
<evidence type="ECO:0000313" key="4">
    <source>
        <dbReference type="EMBL" id="WVZ94848.1"/>
    </source>
</evidence>
<dbReference type="InterPro" id="IPR036397">
    <property type="entry name" value="RNaseH_sf"/>
</dbReference>
<feature type="domain" description="Integrase catalytic" evidence="3">
    <location>
        <begin position="154"/>
        <end position="247"/>
    </location>
</feature>
<evidence type="ECO:0000259" key="3">
    <source>
        <dbReference type="PROSITE" id="PS50994"/>
    </source>
</evidence>
<feature type="non-terminal residue" evidence="4">
    <location>
        <position position="1"/>
    </location>
</feature>
<dbReference type="Gene3D" id="3.30.420.10">
    <property type="entry name" value="Ribonuclease H-like superfamily/Ribonuclease H"/>
    <property type="match status" value="1"/>
</dbReference>
<gene>
    <name evidence="4" type="ORF">U9M48_040685</name>
</gene>
<feature type="compositionally biased region" description="Basic residues" evidence="2">
    <location>
        <begin position="443"/>
        <end position="454"/>
    </location>
</feature>
<dbReference type="SUPFAM" id="SSF53098">
    <property type="entry name" value="Ribonuclease H-like"/>
    <property type="match status" value="1"/>
</dbReference>
<dbReference type="PANTHER" id="PTHR37984">
    <property type="entry name" value="PROTEIN CBG26694"/>
    <property type="match status" value="1"/>
</dbReference>
<dbReference type="AlphaFoldDB" id="A0AAQ3ULM2"/>
<dbReference type="GO" id="GO:0003676">
    <property type="term" value="F:nucleic acid binding"/>
    <property type="evidence" value="ECO:0007669"/>
    <property type="project" value="InterPro"/>
</dbReference>
<evidence type="ECO:0000256" key="2">
    <source>
        <dbReference type="SAM" id="MobiDB-lite"/>
    </source>
</evidence>